<dbReference type="Proteomes" id="UP001603857">
    <property type="component" value="Unassembled WGS sequence"/>
</dbReference>
<dbReference type="Gene3D" id="1.25.40.20">
    <property type="entry name" value="Ankyrin repeat-containing domain"/>
    <property type="match status" value="1"/>
</dbReference>
<reference evidence="4 5" key="1">
    <citation type="submission" date="2024-08" db="EMBL/GenBank/DDBJ databases">
        <title>Insights into the chromosomal genome structure of Flemingia macrophylla.</title>
        <authorList>
            <person name="Ding Y."/>
            <person name="Zhao Y."/>
            <person name="Bi W."/>
            <person name="Wu M."/>
            <person name="Zhao G."/>
            <person name="Gong Y."/>
            <person name="Li W."/>
            <person name="Zhang P."/>
        </authorList>
    </citation>
    <scope>NUCLEOTIDE SEQUENCE [LARGE SCALE GENOMIC DNA]</scope>
    <source>
        <strain evidence="4">DYQJB</strain>
        <tissue evidence="4">Leaf</tissue>
    </source>
</reference>
<dbReference type="InterPro" id="IPR002110">
    <property type="entry name" value="Ankyrin_rpt"/>
</dbReference>
<keyword evidence="3" id="KW-0472">Membrane</keyword>
<evidence type="ECO:0000313" key="4">
    <source>
        <dbReference type="EMBL" id="KAL2317021.1"/>
    </source>
</evidence>
<feature type="repeat" description="ANK" evidence="2">
    <location>
        <begin position="215"/>
        <end position="247"/>
    </location>
</feature>
<proteinExistence type="predicted"/>
<dbReference type="GO" id="GO:0005886">
    <property type="term" value="C:plasma membrane"/>
    <property type="evidence" value="ECO:0007669"/>
    <property type="project" value="UniProtKB-SubCell"/>
</dbReference>
<dbReference type="AlphaFoldDB" id="A0ABD1L0K6"/>
<gene>
    <name evidence="4" type="ORF">Fmac_030897</name>
</gene>
<name>A0ABD1L0K6_9FABA</name>
<comment type="subcellular location">
    <subcellularLocation>
        <location evidence="1">Cell membrane</location>
        <topology evidence="1">Peripheral membrane protein</topology>
        <orientation evidence="1">Cytoplasmic side</orientation>
    </subcellularLocation>
</comment>
<dbReference type="EMBL" id="JBGMDY010000011">
    <property type="protein sequence ID" value="KAL2317021.1"/>
    <property type="molecule type" value="Genomic_DNA"/>
</dbReference>
<dbReference type="InterPro" id="IPR036770">
    <property type="entry name" value="Ankyrin_rpt-contain_sf"/>
</dbReference>
<dbReference type="PROSITE" id="PS50088">
    <property type="entry name" value="ANK_REPEAT"/>
    <property type="match status" value="1"/>
</dbReference>
<feature type="transmembrane region" description="Helical" evidence="3">
    <location>
        <begin position="29"/>
        <end position="54"/>
    </location>
</feature>
<evidence type="ECO:0000256" key="1">
    <source>
        <dbReference type="ARBA" id="ARBA00004413"/>
    </source>
</evidence>
<sequence>MEFMTSCGNGDRSINIYKEISKLEGLNPLMFLFALIGNATYVARYAVGLHYLLYFKSQHQGGFFQLNIMKNLTQFIDGSKRIRKPFRHHVEKLRENNGTERYRLTYLIWRQCRKISQIFHSSRLIVLNFPAGLLRRSPRRHLIRNDEVVGGSHEDEMKMKRMTKMKSLSHATLFKLSLLEDLKESTSVKKQEVEAQVVNLVVKKAPKLLFLRNKNNDTALHVAARAGHNLTIQKLLEAYSDFQLPEIADEWREFMGHQYDVDDYDEQKM</sequence>
<evidence type="ECO:0000256" key="2">
    <source>
        <dbReference type="PROSITE-ProRule" id="PRU00023"/>
    </source>
</evidence>
<evidence type="ECO:0000313" key="5">
    <source>
        <dbReference type="Proteomes" id="UP001603857"/>
    </source>
</evidence>
<keyword evidence="2" id="KW-0040">ANK repeat</keyword>
<keyword evidence="3" id="KW-1133">Transmembrane helix</keyword>
<keyword evidence="5" id="KW-1185">Reference proteome</keyword>
<evidence type="ECO:0000256" key="3">
    <source>
        <dbReference type="SAM" id="Phobius"/>
    </source>
</evidence>
<keyword evidence="3" id="KW-0812">Transmembrane</keyword>
<accession>A0ABD1L0K6</accession>
<comment type="caution">
    <text evidence="4">The sequence shown here is derived from an EMBL/GenBank/DDBJ whole genome shotgun (WGS) entry which is preliminary data.</text>
</comment>
<organism evidence="4 5">
    <name type="scientific">Flemingia macrophylla</name>
    <dbReference type="NCBI Taxonomy" id="520843"/>
    <lineage>
        <taxon>Eukaryota</taxon>
        <taxon>Viridiplantae</taxon>
        <taxon>Streptophyta</taxon>
        <taxon>Embryophyta</taxon>
        <taxon>Tracheophyta</taxon>
        <taxon>Spermatophyta</taxon>
        <taxon>Magnoliopsida</taxon>
        <taxon>eudicotyledons</taxon>
        <taxon>Gunneridae</taxon>
        <taxon>Pentapetalae</taxon>
        <taxon>rosids</taxon>
        <taxon>fabids</taxon>
        <taxon>Fabales</taxon>
        <taxon>Fabaceae</taxon>
        <taxon>Papilionoideae</taxon>
        <taxon>50 kb inversion clade</taxon>
        <taxon>NPAAA clade</taxon>
        <taxon>indigoferoid/millettioid clade</taxon>
        <taxon>Phaseoleae</taxon>
        <taxon>Flemingia</taxon>
    </lineage>
</organism>
<protein>
    <submittedName>
        <fullName evidence="4">Uncharacterized protein</fullName>
    </submittedName>
</protein>